<accession>A0ACB9N0V0</accession>
<comment type="caution">
    <text evidence="1">The sequence shown here is derived from an EMBL/GenBank/DDBJ whole genome shotgun (WGS) entry which is preliminary data.</text>
</comment>
<organism evidence="1 2">
    <name type="scientific">Bauhinia variegata</name>
    <name type="common">Purple orchid tree</name>
    <name type="synonym">Phanera variegata</name>
    <dbReference type="NCBI Taxonomy" id="167791"/>
    <lineage>
        <taxon>Eukaryota</taxon>
        <taxon>Viridiplantae</taxon>
        <taxon>Streptophyta</taxon>
        <taxon>Embryophyta</taxon>
        <taxon>Tracheophyta</taxon>
        <taxon>Spermatophyta</taxon>
        <taxon>Magnoliopsida</taxon>
        <taxon>eudicotyledons</taxon>
        <taxon>Gunneridae</taxon>
        <taxon>Pentapetalae</taxon>
        <taxon>rosids</taxon>
        <taxon>fabids</taxon>
        <taxon>Fabales</taxon>
        <taxon>Fabaceae</taxon>
        <taxon>Cercidoideae</taxon>
        <taxon>Cercideae</taxon>
        <taxon>Bauhiniinae</taxon>
        <taxon>Bauhinia</taxon>
    </lineage>
</organism>
<gene>
    <name evidence="1" type="ORF">L6164_021116</name>
</gene>
<reference evidence="1 2" key="1">
    <citation type="journal article" date="2022" name="DNA Res.">
        <title>Chromosomal-level genome assembly of the orchid tree Bauhinia variegata (Leguminosae; Cercidoideae) supports the allotetraploid origin hypothesis of Bauhinia.</title>
        <authorList>
            <person name="Zhong Y."/>
            <person name="Chen Y."/>
            <person name="Zheng D."/>
            <person name="Pang J."/>
            <person name="Liu Y."/>
            <person name="Luo S."/>
            <person name="Meng S."/>
            <person name="Qian L."/>
            <person name="Wei D."/>
            <person name="Dai S."/>
            <person name="Zhou R."/>
        </authorList>
    </citation>
    <scope>NUCLEOTIDE SEQUENCE [LARGE SCALE GENOMIC DNA]</scope>
    <source>
        <strain evidence="1">BV-YZ2020</strain>
    </source>
</reference>
<keyword evidence="2" id="KW-1185">Reference proteome</keyword>
<dbReference type="EMBL" id="CM039433">
    <property type="protein sequence ID" value="KAI4328786.1"/>
    <property type="molecule type" value="Genomic_DNA"/>
</dbReference>
<dbReference type="Proteomes" id="UP000828941">
    <property type="component" value="Chromosome 8"/>
</dbReference>
<proteinExistence type="predicted"/>
<protein>
    <submittedName>
        <fullName evidence="1">Uncharacterized protein</fullName>
    </submittedName>
</protein>
<evidence type="ECO:0000313" key="2">
    <source>
        <dbReference type="Proteomes" id="UP000828941"/>
    </source>
</evidence>
<name>A0ACB9N0V0_BAUVA</name>
<evidence type="ECO:0000313" key="1">
    <source>
        <dbReference type="EMBL" id="KAI4328786.1"/>
    </source>
</evidence>
<sequence>MRRTCYPHDPSFVYSRLKHARPVRAKTNTLVSAHTSERPSHASLVRFTLAGRTTHRSFADATVFSYDFALRFPELHRVSSPDHRVDCRK</sequence>